<dbReference type="PANTHER" id="PTHR11461">
    <property type="entry name" value="SERINE PROTEASE INHIBITOR, SERPIN"/>
    <property type="match status" value="1"/>
</dbReference>
<dbReference type="Pfam" id="PF00079">
    <property type="entry name" value="Serpin"/>
    <property type="match status" value="1"/>
</dbReference>
<comment type="similarity">
    <text evidence="1 2">Belongs to the serpin family.</text>
</comment>
<reference evidence="3" key="1">
    <citation type="submission" date="2022-03" db="EMBL/GenBank/DDBJ databases">
        <authorList>
            <person name="Martin C."/>
        </authorList>
    </citation>
    <scope>NUCLEOTIDE SEQUENCE</scope>
</reference>
<dbReference type="FunFam" id="2.10.310.10:FF:000001">
    <property type="entry name" value="Serpin family A member 1"/>
    <property type="match status" value="1"/>
</dbReference>
<dbReference type="OrthoDB" id="671595at2759"/>
<dbReference type="Proteomes" id="UP000749559">
    <property type="component" value="Unassembled WGS sequence"/>
</dbReference>
<dbReference type="InterPro" id="IPR036186">
    <property type="entry name" value="Serpin_sf"/>
</dbReference>
<evidence type="ECO:0000313" key="3">
    <source>
        <dbReference type="EMBL" id="CAH1801896.1"/>
    </source>
</evidence>
<dbReference type="PROSITE" id="PS00284">
    <property type="entry name" value="SERPIN"/>
    <property type="match status" value="1"/>
</dbReference>
<name>A0A8J1XNP5_OWEFU</name>
<accession>A0A8J1XNP5</accession>
<dbReference type="InterPro" id="IPR023795">
    <property type="entry name" value="Serpin_CS"/>
</dbReference>
<dbReference type="EMBL" id="CAIIXF020000012">
    <property type="protein sequence ID" value="CAH1801896.1"/>
    <property type="molecule type" value="Genomic_DNA"/>
</dbReference>
<dbReference type="Gene3D" id="3.30.497.10">
    <property type="entry name" value="Antithrombin, subunit I, domain 2"/>
    <property type="match status" value="1"/>
</dbReference>
<evidence type="ECO:0000256" key="2">
    <source>
        <dbReference type="RuleBase" id="RU000411"/>
    </source>
</evidence>
<dbReference type="GO" id="GO:0005615">
    <property type="term" value="C:extracellular space"/>
    <property type="evidence" value="ECO:0007669"/>
    <property type="project" value="InterPro"/>
</dbReference>
<dbReference type="InterPro" id="IPR042185">
    <property type="entry name" value="Serpin_sf_2"/>
</dbReference>
<protein>
    <submittedName>
        <fullName evidence="3">Uncharacterized protein</fullName>
    </submittedName>
</protein>
<dbReference type="PANTHER" id="PTHR11461:SF211">
    <property type="entry name" value="GH10112P-RELATED"/>
    <property type="match status" value="1"/>
</dbReference>
<evidence type="ECO:0000256" key="1">
    <source>
        <dbReference type="ARBA" id="ARBA00009500"/>
    </source>
</evidence>
<organism evidence="3 4">
    <name type="scientific">Owenia fusiformis</name>
    <name type="common">Polychaete worm</name>
    <dbReference type="NCBI Taxonomy" id="6347"/>
    <lineage>
        <taxon>Eukaryota</taxon>
        <taxon>Metazoa</taxon>
        <taxon>Spiralia</taxon>
        <taxon>Lophotrochozoa</taxon>
        <taxon>Annelida</taxon>
        <taxon>Polychaeta</taxon>
        <taxon>Sedentaria</taxon>
        <taxon>Canalipalpata</taxon>
        <taxon>Sabellida</taxon>
        <taxon>Oweniida</taxon>
        <taxon>Oweniidae</taxon>
        <taxon>Owenia</taxon>
    </lineage>
</organism>
<dbReference type="InterPro" id="IPR000215">
    <property type="entry name" value="Serpin_fam"/>
</dbReference>
<sequence>MGKYFKCLQHVHVMALLVLLANIERSVSEPGKTVQAAPGNKTEEFGQSINKFSIELYKTLLSSYPDTSSDTDNIFFSPLSIAAALIVTSFGTSGNSTAQIRKVLTDDFVGDVHATLARLLDDLAEDNEDYKLTIANGLFPDEQFTILLRYMRQVENYYGRILKEVGFSNKTENARKFINLWVAKKTNNRITDLLAPGTISRDTVMVIVNTIYFNAPWATPFNKELTSKSTFFGLDGVKLVDTMYNKSTFQYGASNTLQSDLVELNYQGEEFSMLILLPWHYNGLSKLESSLTVDNLNAAIEAMDEWIVHIWLPKFTIRRKYSLIDNLKKLGIKDIFTGRADFSAMCGDCGVMVSEVAHEAVVDVNEGGTEASGATSVIIDRNLPAIRVDHPFIFLIRHKATGTIMFMGRVTDPTTSADTTLTNDSPPKTTSPPITTTYKSLSTTSPPTTCLSKKPCRVKKGVLNKSCCGCKMKFIDPQTNKTMAARNLLKKYKRLGICDKEPCISKQCRKKFGEKP</sequence>
<keyword evidence="4" id="KW-1185">Reference proteome</keyword>
<dbReference type="AlphaFoldDB" id="A0A8J1XNP5"/>
<dbReference type="Gene3D" id="2.30.39.10">
    <property type="entry name" value="Alpha-1-antitrypsin, domain 1"/>
    <property type="match status" value="1"/>
</dbReference>
<comment type="caution">
    <text evidence="3">The sequence shown here is derived from an EMBL/GenBank/DDBJ whole genome shotgun (WGS) entry which is preliminary data.</text>
</comment>
<dbReference type="CDD" id="cd19590">
    <property type="entry name" value="serpin_thermopin-like"/>
    <property type="match status" value="1"/>
</dbReference>
<dbReference type="SMART" id="SM00093">
    <property type="entry name" value="SERPIN"/>
    <property type="match status" value="1"/>
</dbReference>
<evidence type="ECO:0000313" key="4">
    <source>
        <dbReference type="Proteomes" id="UP000749559"/>
    </source>
</evidence>
<dbReference type="GO" id="GO:0004867">
    <property type="term" value="F:serine-type endopeptidase inhibitor activity"/>
    <property type="evidence" value="ECO:0007669"/>
    <property type="project" value="InterPro"/>
</dbReference>
<gene>
    <name evidence="3" type="ORF">OFUS_LOCUS25631</name>
</gene>
<dbReference type="InterPro" id="IPR042178">
    <property type="entry name" value="Serpin_sf_1"/>
</dbReference>
<proteinExistence type="inferred from homology"/>
<dbReference type="SUPFAM" id="SSF56574">
    <property type="entry name" value="Serpins"/>
    <property type="match status" value="1"/>
</dbReference>
<dbReference type="Gene3D" id="2.10.310.10">
    <property type="entry name" value="Serpins superfamily"/>
    <property type="match status" value="1"/>
</dbReference>
<dbReference type="InterPro" id="IPR023796">
    <property type="entry name" value="Serpin_dom"/>
</dbReference>